<evidence type="ECO:0000313" key="3">
    <source>
        <dbReference type="Proteomes" id="UP000027456"/>
    </source>
</evidence>
<dbReference type="InterPro" id="IPR046798">
    <property type="entry name" value="2OG-FeII_Oxy_6"/>
</dbReference>
<reference evidence="2 3" key="1">
    <citation type="submission" date="2013-12" db="EMBL/GenBank/DDBJ databases">
        <authorList>
            <person name="Cubeta M."/>
            <person name="Pakala S."/>
            <person name="Fedorova N."/>
            <person name="Thomas E."/>
            <person name="Dean R."/>
            <person name="Jabaji S."/>
            <person name="Neate S."/>
            <person name="Toda T."/>
            <person name="Tavantzis S."/>
            <person name="Vilgalys R."/>
            <person name="Bharathan N."/>
            <person name="Pakala S."/>
            <person name="Losada L.S."/>
            <person name="Zafar N."/>
            <person name="Nierman W."/>
        </authorList>
    </citation>
    <scope>NUCLEOTIDE SEQUENCE [LARGE SCALE GENOMIC DNA]</scope>
    <source>
        <strain evidence="2 3">123E</strain>
    </source>
</reference>
<dbReference type="Proteomes" id="UP000027456">
    <property type="component" value="Unassembled WGS sequence"/>
</dbReference>
<dbReference type="AlphaFoldDB" id="A0A074SC29"/>
<organism evidence="2 3">
    <name type="scientific">Rhizoctonia solani 123E</name>
    <dbReference type="NCBI Taxonomy" id="1423351"/>
    <lineage>
        <taxon>Eukaryota</taxon>
        <taxon>Fungi</taxon>
        <taxon>Dikarya</taxon>
        <taxon>Basidiomycota</taxon>
        <taxon>Agaricomycotina</taxon>
        <taxon>Agaricomycetes</taxon>
        <taxon>Cantharellales</taxon>
        <taxon>Ceratobasidiaceae</taxon>
        <taxon>Rhizoctonia</taxon>
    </lineage>
</organism>
<proteinExistence type="predicted"/>
<name>A0A074SC29_9AGAM</name>
<feature type="domain" description="Tet-like 2OG-Fe(II) oxygenase" evidence="1">
    <location>
        <begin position="536"/>
        <end position="730"/>
    </location>
</feature>
<dbReference type="EMBL" id="AZST01000703">
    <property type="protein sequence ID" value="KEP47582.1"/>
    <property type="molecule type" value="Genomic_DNA"/>
</dbReference>
<evidence type="ECO:0000313" key="2">
    <source>
        <dbReference type="EMBL" id="KEP47582.1"/>
    </source>
</evidence>
<comment type="caution">
    <text evidence="2">The sequence shown here is derived from an EMBL/GenBank/DDBJ whole genome shotgun (WGS) entry which is preliminary data.</text>
</comment>
<dbReference type="HOGENOM" id="CLU_377074_0_0_1"/>
<protein>
    <recommendedName>
        <fullName evidence="1">Tet-like 2OG-Fe(II) oxygenase domain-containing protein</fullName>
    </recommendedName>
</protein>
<feature type="non-terminal residue" evidence="2">
    <location>
        <position position="736"/>
    </location>
</feature>
<accession>A0A074SC29</accession>
<gene>
    <name evidence="2" type="ORF">V565_150720</name>
</gene>
<dbReference type="Pfam" id="PF20515">
    <property type="entry name" value="2OG-FeII_Oxy_6"/>
    <property type="match status" value="1"/>
</dbReference>
<keyword evidence="3" id="KW-1185">Reference proteome</keyword>
<evidence type="ECO:0000259" key="1">
    <source>
        <dbReference type="Pfam" id="PF20515"/>
    </source>
</evidence>
<sequence>MEANECAERIMECMDQFYQLKSIPIDPDVNMSPDPDSEQSDIWFEIINNELEPGFCNEIPEYTKPVCYLCNLALEECLLQCTRCADFLCYHGPYEQKRTRPCVVLQRFAPEADKGPTELEIERFVCPHCWKHSEEGLYPHFVKSAPVLTARQRDKPAPRMVMLIYFLDPFWPQAKHLRKHVLGRWNGRGWPCFVEPIKLENLDEQRAILEDIGWEPKTFNLYIIYITHGLSESKTYQISHNLSCAAPEFLDRTLVPAQALAARARYRLAIFDIKKKQNASIFRDIDLLSDAVEHISRVLRPLERRNPPSNPLYVHVQLYKQHLDAAITDYERGAEYRHYCYFLFDLSYEIKPEDEDEQLVASFRKHNDSLKETKKGLKVRKKKMSLTARQRKLRKLAVEAGLCMVGHTQTSAPSNVYCMDAITHEKLDPRSMLIKGIDNETGNPERVSKTLASRVQQPSPNQARGGAFSKVNSSVPLPANENPFGDGFVETEVVEKAGFKVLSAGTVYGFARAPDGTYSMVFAAQFCPLESLSDVEKEAANTFADFVPKAAAHAYEVKGNKAQNMGKKRRGRLYSTGWRPGTTHGEMVAEYTAQSEKDKHNPTHYIDLYDRQEAVNSAWMIMQEALSPRAVITTVNTLADTAVPMFGSHSSDIATHGPSLGSNMAVSRHDEEGHGFANEGRLVEGDKVRAAIDGGLFVIPGYRVAFDLGAAGLVKAIWRGGMDMHGTTTSKVNVEH</sequence>
<dbReference type="OrthoDB" id="3176274at2759"/>